<dbReference type="RefSeq" id="WP_369339005.1">
    <property type="nucleotide sequence ID" value="NZ_JBFYGN010000014.1"/>
</dbReference>
<dbReference type="Gene3D" id="3.50.50.60">
    <property type="entry name" value="FAD/NAD(P)-binding domain"/>
    <property type="match status" value="1"/>
</dbReference>
<evidence type="ECO:0000313" key="3">
    <source>
        <dbReference type="EMBL" id="MEX8193810.1"/>
    </source>
</evidence>
<gene>
    <name evidence="3" type="ORF">AB6724_13275</name>
</gene>
<keyword evidence="1 3" id="KW-0560">Oxidoreductase</keyword>
<dbReference type="EC" id="1.-.-.-" evidence="3"/>
<name>A0ABV3ZW80_9BURK</name>
<dbReference type="Proteomes" id="UP001561046">
    <property type="component" value="Unassembled WGS sequence"/>
</dbReference>
<dbReference type="SUPFAM" id="SSF51905">
    <property type="entry name" value="FAD/NAD(P)-binding domain"/>
    <property type="match status" value="1"/>
</dbReference>
<evidence type="ECO:0000259" key="2">
    <source>
        <dbReference type="Pfam" id="PF01266"/>
    </source>
</evidence>
<organism evidence="3 4">
    <name type="scientific">Comamonas guangdongensis</name>
    <dbReference type="NCBI Taxonomy" id="510515"/>
    <lineage>
        <taxon>Bacteria</taxon>
        <taxon>Pseudomonadati</taxon>
        <taxon>Pseudomonadota</taxon>
        <taxon>Betaproteobacteria</taxon>
        <taxon>Burkholderiales</taxon>
        <taxon>Comamonadaceae</taxon>
        <taxon>Comamonas</taxon>
    </lineage>
</organism>
<sequence>MPIACSGWALHAPAPRHAALEQDVETDVAVIGAGLAGSSLALHLQKLGINVALIEARQPADGASGRNAGHVQPFLDKLQALKSWPGGGQPFVEYFVQQRNIVYEMCSRYGIDGDAHPGGMVEVAARPVAALQAKAREWAGRGYAVAEVGRESLQELLGTSRYGYGLHWQEGGSVNPFMFTSGMVRVAQMLGAQVYGDSPVLDCRREGERWRAVTARGSVRAHRVVICTNAHAGNPFFPELGRTQYPLVACALATKPLPQSVLDSLNPARVALTQVPTGLYPMVVDGRRRLVTATIPHVGREDDARVYFDYFRSYLHKTFPQTRELNIELESYWTGYTSSSSQAYHEDYAKIYEVADGVTALMNLGTWGNVMGPLLGRHLAQVMASERWQDLLLPLEKPREVANPQWFGFKIRRIMVPMARIADRLNLA</sequence>
<dbReference type="PANTHER" id="PTHR13847:SF281">
    <property type="entry name" value="FAD DEPENDENT OXIDOREDUCTASE DOMAIN-CONTAINING PROTEIN"/>
    <property type="match status" value="1"/>
</dbReference>
<dbReference type="GO" id="GO:0016491">
    <property type="term" value="F:oxidoreductase activity"/>
    <property type="evidence" value="ECO:0007669"/>
    <property type="project" value="UniProtKB-KW"/>
</dbReference>
<proteinExistence type="predicted"/>
<dbReference type="EMBL" id="JBFYGN010000014">
    <property type="protein sequence ID" value="MEX8193810.1"/>
    <property type="molecule type" value="Genomic_DNA"/>
</dbReference>
<protein>
    <submittedName>
        <fullName evidence="3">NAD(P)/FAD-dependent oxidoreductase</fullName>
        <ecNumber evidence="3">1.-.-.-</ecNumber>
    </submittedName>
</protein>
<evidence type="ECO:0000256" key="1">
    <source>
        <dbReference type="ARBA" id="ARBA00023002"/>
    </source>
</evidence>
<dbReference type="Gene3D" id="3.30.9.10">
    <property type="entry name" value="D-Amino Acid Oxidase, subunit A, domain 2"/>
    <property type="match status" value="1"/>
</dbReference>
<dbReference type="InterPro" id="IPR006076">
    <property type="entry name" value="FAD-dep_OxRdtase"/>
</dbReference>
<dbReference type="Pfam" id="PF01266">
    <property type="entry name" value="DAO"/>
    <property type="match status" value="1"/>
</dbReference>
<feature type="domain" description="FAD dependent oxidoreductase" evidence="2">
    <location>
        <begin position="27"/>
        <end position="381"/>
    </location>
</feature>
<accession>A0ABV3ZW80</accession>
<evidence type="ECO:0000313" key="4">
    <source>
        <dbReference type="Proteomes" id="UP001561046"/>
    </source>
</evidence>
<reference evidence="3 4" key="1">
    <citation type="journal article" date="2013" name="Int. J. Syst. Evol. Microbiol.">
        <title>Comamonas guangdongensis sp. nov., isolated from subterranean forest sediment, and emended description of the genus Comamonas.</title>
        <authorList>
            <person name="Zhang J."/>
            <person name="Wang Y."/>
            <person name="Zhou S."/>
            <person name="Wu C."/>
            <person name="He J."/>
            <person name="Li F."/>
        </authorList>
    </citation>
    <scope>NUCLEOTIDE SEQUENCE [LARGE SCALE GENOMIC DNA]</scope>
    <source>
        <strain evidence="3 4">CCTCC AB2011133</strain>
    </source>
</reference>
<dbReference type="PANTHER" id="PTHR13847">
    <property type="entry name" value="SARCOSINE DEHYDROGENASE-RELATED"/>
    <property type="match status" value="1"/>
</dbReference>
<dbReference type="InterPro" id="IPR036188">
    <property type="entry name" value="FAD/NAD-bd_sf"/>
</dbReference>
<keyword evidence="4" id="KW-1185">Reference proteome</keyword>
<comment type="caution">
    <text evidence="3">The sequence shown here is derived from an EMBL/GenBank/DDBJ whole genome shotgun (WGS) entry which is preliminary data.</text>
</comment>